<dbReference type="EMBL" id="CM029050">
    <property type="protein sequence ID" value="KAG2569286.1"/>
    <property type="molecule type" value="Genomic_DNA"/>
</dbReference>
<gene>
    <name evidence="2" type="ORF">PVAP13_7NG379966</name>
</gene>
<accession>A0A8T0QEU0</accession>
<organism evidence="2 3">
    <name type="scientific">Panicum virgatum</name>
    <name type="common">Blackwell switchgrass</name>
    <dbReference type="NCBI Taxonomy" id="38727"/>
    <lineage>
        <taxon>Eukaryota</taxon>
        <taxon>Viridiplantae</taxon>
        <taxon>Streptophyta</taxon>
        <taxon>Embryophyta</taxon>
        <taxon>Tracheophyta</taxon>
        <taxon>Spermatophyta</taxon>
        <taxon>Magnoliopsida</taxon>
        <taxon>Liliopsida</taxon>
        <taxon>Poales</taxon>
        <taxon>Poaceae</taxon>
        <taxon>PACMAD clade</taxon>
        <taxon>Panicoideae</taxon>
        <taxon>Panicodae</taxon>
        <taxon>Paniceae</taxon>
        <taxon>Panicinae</taxon>
        <taxon>Panicum</taxon>
        <taxon>Panicum sect. Hiantes</taxon>
    </lineage>
</organism>
<dbReference type="AlphaFoldDB" id="A0A8T0QEU0"/>
<keyword evidence="3" id="KW-1185">Reference proteome</keyword>
<keyword evidence="1" id="KW-0812">Transmembrane</keyword>
<evidence type="ECO:0000313" key="3">
    <source>
        <dbReference type="Proteomes" id="UP000823388"/>
    </source>
</evidence>
<dbReference type="Proteomes" id="UP000823388">
    <property type="component" value="Chromosome 7N"/>
</dbReference>
<evidence type="ECO:0000313" key="2">
    <source>
        <dbReference type="EMBL" id="KAG2569286.1"/>
    </source>
</evidence>
<sequence length="105" mass="12235">MDDARLYVPFLQASFLISAHHLISRVLFRVLFVLHKSCPFFSTGCLAGYYYCTVWYSGRRLEEEAETSEVDAAACLRKSCAPWTDRRTCSVCLFFFFIFVFRVFS</sequence>
<proteinExistence type="predicted"/>
<protein>
    <submittedName>
        <fullName evidence="2">Uncharacterized protein</fullName>
    </submittedName>
</protein>
<feature type="transmembrane region" description="Helical" evidence="1">
    <location>
        <begin position="87"/>
        <end position="104"/>
    </location>
</feature>
<reference evidence="2" key="1">
    <citation type="submission" date="2020-05" db="EMBL/GenBank/DDBJ databases">
        <title>WGS assembly of Panicum virgatum.</title>
        <authorList>
            <person name="Lovell J.T."/>
            <person name="Jenkins J."/>
            <person name="Shu S."/>
            <person name="Juenger T.E."/>
            <person name="Schmutz J."/>
        </authorList>
    </citation>
    <scope>NUCLEOTIDE SEQUENCE</scope>
    <source>
        <strain evidence="2">AP13</strain>
    </source>
</reference>
<keyword evidence="1" id="KW-0472">Membrane</keyword>
<evidence type="ECO:0000256" key="1">
    <source>
        <dbReference type="SAM" id="Phobius"/>
    </source>
</evidence>
<comment type="caution">
    <text evidence="2">The sequence shown here is derived from an EMBL/GenBank/DDBJ whole genome shotgun (WGS) entry which is preliminary data.</text>
</comment>
<keyword evidence="1" id="KW-1133">Transmembrane helix</keyword>
<name>A0A8T0QEU0_PANVG</name>